<dbReference type="RefSeq" id="WP_153585897.1">
    <property type="nucleotide sequence ID" value="NZ_WJBU01000014.1"/>
</dbReference>
<comment type="caution">
    <text evidence="2">The sequence shown here is derived from an EMBL/GenBank/DDBJ whole genome shotgun (WGS) entry which is preliminary data.</text>
</comment>
<dbReference type="AlphaFoldDB" id="A0A844AWX7"/>
<feature type="chain" id="PRO_5032603186" description="Beta-barrel assembly machine subunit BamE" evidence="1">
    <location>
        <begin position="19"/>
        <end position="168"/>
    </location>
</feature>
<evidence type="ECO:0000313" key="2">
    <source>
        <dbReference type="EMBL" id="MRD48574.1"/>
    </source>
</evidence>
<evidence type="ECO:0000256" key="1">
    <source>
        <dbReference type="SAM" id="SignalP"/>
    </source>
</evidence>
<evidence type="ECO:0000313" key="3">
    <source>
        <dbReference type="Proteomes" id="UP000487350"/>
    </source>
</evidence>
<evidence type="ECO:0008006" key="4">
    <source>
        <dbReference type="Google" id="ProtNLM"/>
    </source>
</evidence>
<keyword evidence="1" id="KW-0732">Signal</keyword>
<proteinExistence type="predicted"/>
<feature type="signal peptide" evidence="1">
    <location>
        <begin position="1"/>
        <end position="18"/>
    </location>
</feature>
<sequence length="168" mass="18714">MKKLLTIASALLAAVVLAACASSPFASVELAPGTPRQQVIERMGQPTRIVRLPNGAERLQYSLQPIGRYAWMVDMDAAGKVASSRQALTIDNFNRIEPGVWTRNDVEREFGPPASVESVASWNGPILTYRWIDNQHSDMFFWVYLDGQNVVRRAHPGMEFVNAPNDRS</sequence>
<gene>
    <name evidence="2" type="ORF">GHT07_14900</name>
</gene>
<dbReference type="OrthoDB" id="8962020at2"/>
<dbReference type="EMBL" id="WJBU01000014">
    <property type="protein sequence ID" value="MRD48574.1"/>
    <property type="molecule type" value="Genomic_DNA"/>
</dbReference>
<name>A0A844AWX7_9BURK</name>
<dbReference type="PROSITE" id="PS51257">
    <property type="entry name" value="PROKAR_LIPOPROTEIN"/>
    <property type="match status" value="1"/>
</dbReference>
<organism evidence="2 3">
    <name type="scientific">Caenimonas koreensis DSM 17982</name>
    <dbReference type="NCBI Taxonomy" id="1121255"/>
    <lineage>
        <taxon>Bacteria</taxon>
        <taxon>Pseudomonadati</taxon>
        <taxon>Pseudomonadota</taxon>
        <taxon>Betaproteobacteria</taxon>
        <taxon>Burkholderiales</taxon>
        <taxon>Comamonadaceae</taxon>
        <taxon>Caenimonas</taxon>
    </lineage>
</organism>
<keyword evidence="3" id="KW-1185">Reference proteome</keyword>
<reference evidence="2 3" key="1">
    <citation type="submission" date="2019-11" db="EMBL/GenBank/DDBJ databases">
        <title>Caenimonas koreensis gen. nov., sp. nov., isolated from activated sludge.</title>
        <authorList>
            <person name="Seung H.R."/>
        </authorList>
    </citation>
    <scope>NUCLEOTIDE SEQUENCE [LARGE SCALE GENOMIC DNA]</scope>
    <source>
        <strain evidence="2 3">EMB320</strain>
    </source>
</reference>
<protein>
    <recommendedName>
        <fullName evidence="4">Beta-barrel assembly machine subunit BamE</fullName>
    </recommendedName>
</protein>
<dbReference type="Proteomes" id="UP000487350">
    <property type="component" value="Unassembled WGS sequence"/>
</dbReference>
<accession>A0A844AWX7</accession>